<accession>A0A0L0BWY1</accession>
<name>A0A0L0BWY1_LUCCU</name>
<evidence type="ECO:0000313" key="2">
    <source>
        <dbReference type="Proteomes" id="UP000037069"/>
    </source>
</evidence>
<sequence>MSNGQEYHVYCIPLCDTYLLDIISLKLQRPKDILKHYTAFEFDPSDLSEYEIINIKDLVGPPTTMKMLLLKLKRSIRSEIYLKKIHTISSPTSPGIKSSESTNNSSDVDESINALDILKSNKIGKRRGKLYAKYCNLKKTTKQIFDQEVELPTTSKSISNFEFISEEGGQIIAQSLFHDNLSADEHESAWKYPKACESVWPFIEIISN</sequence>
<protein>
    <submittedName>
        <fullName evidence="1">Uncharacterized protein</fullName>
    </submittedName>
</protein>
<organism evidence="1 2">
    <name type="scientific">Lucilia cuprina</name>
    <name type="common">Green bottle fly</name>
    <name type="synonym">Australian sheep blowfly</name>
    <dbReference type="NCBI Taxonomy" id="7375"/>
    <lineage>
        <taxon>Eukaryota</taxon>
        <taxon>Metazoa</taxon>
        <taxon>Ecdysozoa</taxon>
        <taxon>Arthropoda</taxon>
        <taxon>Hexapoda</taxon>
        <taxon>Insecta</taxon>
        <taxon>Pterygota</taxon>
        <taxon>Neoptera</taxon>
        <taxon>Endopterygota</taxon>
        <taxon>Diptera</taxon>
        <taxon>Brachycera</taxon>
        <taxon>Muscomorpha</taxon>
        <taxon>Oestroidea</taxon>
        <taxon>Calliphoridae</taxon>
        <taxon>Luciliinae</taxon>
        <taxon>Lucilia</taxon>
    </lineage>
</organism>
<reference evidence="1 2" key="1">
    <citation type="journal article" date="2015" name="Nat. Commun.">
        <title>Lucilia cuprina genome unlocks parasitic fly biology to underpin future interventions.</title>
        <authorList>
            <person name="Anstead C.A."/>
            <person name="Korhonen P.K."/>
            <person name="Young N.D."/>
            <person name="Hall R.S."/>
            <person name="Jex A.R."/>
            <person name="Murali S.C."/>
            <person name="Hughes D.S."/>
            <person name="Lee S.F."/>
            <person name="Perry T."/>
            <person name="Stroehlein A.J."/>
            <person name="Ansell B.R."/>
            <person name="Breugelmans B."/>
            <person name="Hofmann A."/>
            <person name="Qu J."/>
            <person name="Dugan S."/>
            <person name="Lee S.L."/>
            <person name="Chao H."/>
            <person name="Dinh H."/>
            <person name="Han Y."/>
            <person name="Doddapaneni H.V."/>
            <person name="Worley K.C."/>
            <person name="Muzny D.M."/>
            <person name="Ioannidis P."/>
            <person name="Waterhouse R.M."/>
            <person name="Zdobnov E.M."/>
            <person name="James P.J."/>
            <person name="Bagnall N.H."/>
            <person name="Kotze A.C."/>
            <person name="Gibbs R.A."/>
            <person name="Richards S."/>
            <person name="Batterham P."/>
            <person name="Gasser R.B."/>
        </authorList>
    </citation>
    <scope>NUCLEOTIDE SEQUENCE [LARGE SCALE GENOMIC DNA]</scope>
    <source>
        <strain evidence="1 2">LS</strain>
        <tissue evidence="1">Full body</tissue>
    </source>
</reference>
<proteinExistence type="predicted"/>
<dbReference type="EMBL" id="JRES01001213">
    <property type="protein sequence ID" value="KNC24547.1"/>
    <property type="molecule type" value="Genomic_DNA"/>
</dbReference>
<gene>
    <name evidence="1" type="ORF">FF38_05132</name>
</gene>
<comment type="caution">
    <text evidence="1">The sequence shown here is derived from an EMBL/GenBank/DDBJ whole genome shotgun (WGS) entry which is preliminary data.</text>
</comment>
<evidence type="ECO:0000313" key="1">
    <source>
        <dbReference type="EMBL" id="KNC24547.1"/>
    </source>
</evidence>
<keyword evidence="2" id="KW-1185">Reference proteome</keyword>
<dbReference type="AlphaFoldDB" id="A0A0L0BWY1"/>
<dbReference type="Proteomes" id="UP000037069">
    <property type="component" value="Unassembled WGS sequence"/>
</dbReference>